<dbReference type="EMBL" id="VSSQ01001619">
    <property type="protein sequence ID" value="MPM09842.1"/>
    <property type="molecule type" value="Genomic_DNA"/>
</dbReference>
<gene>
    <name evidence="1" type="ORF">SDC9_56165</name>
</gene>
<reference evidence="1" key="1">
    <citation type="submission" date="2019-08" db="EMBL/GenBank/DDBJ databases">
        <authorList>
            <person name="Kucharzyk K."/>
            <person name="Murdoch R.W."/>
            <person name="Higgins S."/>
            <person name="Loffler F."/>
        </authorList>
    </citation>
    <scope>NUCLEOTIDE SEQUENCE</scope>
</reference>
<proteinExistence type="predicted"/>
<name>A0A644X136_9ZZZZ</name>
<dbReference type="AlphaFoldDB" id="A0A644X136"/>
<protein>
    <submittedName>
        <fullName evidence="1">Uncharacterized protein</fullName>
    </submittedName>
</protein>
<accession>A0A644X136</accession>
<sequence>MQASEPPLILVLHIGGVAVANNNQGERVLSLAYILGQVKM</sequence>
<comment type="caution">
    <text evidence="1">The sequence shown here is derived from an EMBL/GenBank/DDBJ whole genome shotgun (WGS) entry which is preliminary data.</text>
</comment>
<evidence type="ECO:0000313" key="1">
    <source>
        <dbReference type="EMBL" id="MPM09842.1"/>
    </source>
</evidence>
<organism evidence="1">
    <name type="scientific">bioreactor metagenome</name>
    <dbReference type="NCBI Taxonomy" id="1076179"/>
    <lineage>
        <taxon>unclassified sequences</taxon>
        <taxon>metagenomes</taxon>
        <taxon>ecological metagenomes</taxon>
    </lineage>
</organism>